<dbReference type="UniPathway" id="UPA00344"/>
<keyword evidence="2" id="KW-0501">Molybdenum cofactor biosynthesis</keyword>
<dbReference type="SMART" id="SM00852">
    <property type="entry name" value="MoCF_biosynth"/>
    <property type="match status" value="1"/>
</dbReference>
<feature type="domain" description="MoaB/Mog" evidence="3">
    <location>
        <begin position="14"/>
        <end position="158"/>
    </location>
</feature>
<protein>
    <recommendedName>
        <fullName evidence="1 2">Molybdenum cofactor biosynthesis protein B</fullName>
    </recommendedName>
</protein>
<evidence type="ECO:0000313" key="5">
    <source>
        <dbReference type="Proteomes" id="UP000594034"/>
    </source>
</evidence>
<reference evidence="4 5" key="1">
    <citation type="submission" date="2019-05" db="EMBL/GenBank/DDBJ databases">
        <title>OXA-830, a novel chromosomally encoded expanded-spectrum class D beta-lactamase in Aeromonas simiae.</title>
        <authorList>
            <person name="Zhou W."/>
            <person name="Chen Q."/>
        </authorList>
    </citation>
    <scope>NUCLEOTIDE SEQUENCE [LARGE SCALE GENOMIC DNA]</scope>
    <source>
        <strain evidence="4 5">A6</strain>
    </source>
</reference>
<dbReference type="PIRSF" id="PIRSF006443">
    <property type="entry name" value="MoaB"/>
    <property type="match status" value="1"/>
</dbReference>
<accession>A0A5J6WUZ8</accession>
<evidence type="ECO:0000256" key="1">
    <source>
        <dbReference type="ARBA" id="ARBA00015262"/>
    </source>
</evidence>
<dbReference type="RefSeq" id="WP_193000613.1">
    <property type="nucleotide sequence ID" value="NZ_CP040449.1"/>
</dbReference>
<comment type="similarity">
    <text evidence="2">Belongs to the MoaB/Mog family.</text>
</comment>
<dbReference type="Pfam" id="PF00994">
    <property type="entry name" value="MoCF_biosynth"/>
    <property type="match status" value="1"/>
</dbReference>
<evidence type="ECO:0000313" key="4">
    <source>
        <dbReference type="EMBL" id="QFI54969.1"/>
    </source>
</evidence>
<dbReference type="SUPFAM" id="SSF53218">
    <property type="entry name" value="Molybdenum cofactor biosynthesis proteins"/>
    <property type="match status" value="1"/>
</dbReference>
<comment type="function">
    <text evidence="2">May be involved in the biosynthesis of molybdopterin.</text>
</comment>
<dbReference type="NCBIfam" id="TIGR02667">
    <property type="entry name" value="moaB_proteo"/>
    <property type="match status" value="1"/>
</dbReference>
<dbReference type="Proteomes" id="UP000594034">
    <property type="component" value="Chromosome"/>
</dbReference>
<comment type="pathway">
    <text evidence="2">Cofactor biosynthesis; molybdopterin biosynthesis.</text>
</comment>
<evidence type="ECO:0000256" key="2">
    <source>
        <dbReference type="PIRNR" id="PIRNR006443"/>
    </source>
</evidence>
<dbReference type="GO" id="GO:0006777">
    <property type="term" value="P:Mo-molybdopterin cofactor biosynthetic process"/>
    <property type="evidence" value="ECO:0007669"/>
    <property type="project" value="UniProtKB-UniRule"/>
</dbReference>
<proteinExistence type="inferred from homology"/>
<keyword evidence="5" id="KW-1185">Reference proteome</keyword>
<dbReference type="Gene3D" id="3.40.980.10">
    <property type="entry name" value="MoaB/Mog-like domain"/>
    <property type="match status" value="1"/>
</dbReference>
<dbReference type="InterPro" id="IPR036425">
    <property type="entry name" value="MoaB/Mog-like_dom_sf"/>
</dbReference>
<dbReference type="CDD" id="cd00886">
    <property type="entry name" value="MogA_MoaB"/>
    <property type="match status" value="1"/>
</dbReference>
<dbReference type="KEGG" id="asim:FE240_09890"/>
<dbReference type="GO" id="GO:0005829">
    <property type="term" value="C:cytosol"/>
    <property type="evidence" value="ECO:0007669"/>
    <property type="project" value="TreeGrafter"/>
</dbReference>
<evidence type="ECO:0000259" key="3">
    <source>
        <dbReference type="SMART" id="SM00852"/>
    </source>
</evidence>
<dbReference type="NCBIfam" id="TIGR00177">
    <property type="entry name" value="molyb_syn"/>
    <property type="match status" value="1"/>
</dbReference>
<dbReference type="EMBL" id="CP040449">
    <property type="protein sequence ID" value="QFI54969.1"/>
    <property type="molecule type" value="Genomic_DNA"/>
</dbReference>
<organism evidence="4 5">
    <name type="scientific">Aeromonas simiae</name>
    <dbReference type="NCBI Taxonomy" id="218936"/>
    <lineage>
        <taxon>Bacteria</taxon>
        <taxon>Pseudomonadati</taxon>
        <taxon>Pseudomonadota</taxon>
        <taxon>Gammaproteobacteria</taxon>
        <taxon>Aeromonadales</taxon>
        <taxon>Aeromonadaceae</taxon>
        <taxon>Aeromonas</taxon>
    </lineage>
</organism>
<dbReference type="AlphaFoldDB" id="A0A5J6WUZ8"/>
<dbReference type="InterPro" id="IPR013484">
    <property type="entry name" value="MoaB_proteobac"/>
</dbReference>
<dbReference type="InterPro" id="IPR001453">
    <property type="entry name" value="MoaB/Mog_dom"/>
</dbReference>
<gene>
    <name evidence="4" type="primary">moaB</name>
    <name evidence="4" type="ORF">FE240_09890</name>
</gene>
<dbReference type="PANTHER" id="PTHR43232">
    <property type="entry name" value="MOLYBDENUM COFACTOR BIOSYNTHESIS PROTEIN B"/>
    <property type="match status" value="1"/>
</dbReference>
<sequence length="173" mass="18636">MARCAAPFRPLSIAVLTVTDSRTLEQDSSGDYLADVVHAAGHRLAERALLPNDRYRLRALVSAWIADPAIEAVVINGGTGFYDHNQTPEAIAVLFDRPVEGFGELFRHLSFAELGSASVQSRAIAGMANRTAIFCLPGSTGACRLGWEQLIAPQLDASTRPCNFVSHLGKESQ</sequence>
<name>A0A5J6WUZ8_9GAMM</name>
<dbReference type="PANTHER" id="PTHR43232:SF2">
    <property type="entry name" value="MOLYBDENUM COFACTOR BIOSYNTHESIS PROTEIN B"/>
    <property type="match status" value="1"/>
</dbReference>
<dbReference type="InterPro" id="IPR012245">
    <property type="entry name" value="MoaB"/>
</dbReference>